<keyword evidence="6 7" id="KW-0472">Membrane</keyword>
<dbReference type="Pfam" id="PF05977">
    <property type="entry name" value="MFS_3"/>
    <property type="match status" value="1"/>
</dbReference>
<evidence type="ECO:0000256" key="2">
    <source>
        <dbReference type="ARBA" id="ARBA00022448"/>
    </source>
</evidence>
<gene>
    <name evidence="9" type="ORF">Atai01_04870</name>
</gene>
<dbReference type="GO" id="GO:0005886">
    <property type="term" value="C:plasma membrane"/>
    <property type="evidence" value="ECO:0007669"/>
    <property type="project" value="UniProtKB-SubCell"/>
</dbReference>
<keyword evidence="5 7" id="KW-1133">Transmembrane helix</keyword>
<reference evidence="9" key="1">
    <citation type="submission" date="2023-03" db="EMBL/GenBank/DDBJ databases">
        <title>Amycolatopsis taiwanensis NBRC 103393.</title>
        <authorList>
            <person name="Ichikawa N."/>
            <person name="Sato H."/>
            <person name="Tonouchi N."/>
        </authorList>
    </citation>
    <scope>NUCLEOTIDE SEQUENCE</scope>
    <source>
        <strain evidence="9">NBRC 103393</strain>
    </source>
</reference>
<proteinExistence type="predicted"/>
<dbReference type="Proteomes" id="UP001165136">
    <property type="component" value="Unassembled WGS sequence"/>
</dbReference>
<keyword evidence="3" id="KW-1003">Cell membrane</keyword>
<dbReference type="InterPro" id="IPR020846">
    <property type="entry name" value="MFS_dom"/>
</dbReference>
<evidence type="ECO:0000256" key="4">
    <source>
        <dbReference type="ARBA" id="ARBA00022692"/>
    </source>
</evidence>
<keyword evidence="10" id="KW-1185">Reference proteome</keyword>
<protein>
    <submittedName>
        <fullName evidence="9">MFS transporter</fullName>
    </submittedName>
</protein>
<feature type="transmembrane region" description="Helical" evidence="7">
    <location>
        <begin position="58"/>
        <end position="76"/>
    </location>
</feature>
<feature type="transmembrane region" description="Helical" evidence="7">
    <location>
        <begin position="111"/>
        <end position="130"/>
    </location>
</feature>
<evidence type="ECO:0000256" key="5">
    <source>
        <dbReference type="ARBA" id="ARBA00022989"/>
    </source>
</evidence>
<dbReference type="RefSeq" id="WP_285485698.1">
    <property type="nucleotide sequence ID" value="NZ_BSTI01000001.1"/>
</dbReference>
<feature type="transmembrane region" description="Helical" evidence="7">
    <location>
        <begin position="34"/>
        <end position="52"/>
    </location>
</feature>
<evidence type="ECO:0000313" key="9">
    <source>
        <dbReference type="EMBL" id="GLY63868.1"/>
    </source>
</evidence>
<organism evidence="9 10">
    <name type="scientific">Amycolatopsis taiwanensis</name>
    <dbReference type="NCBI Taxonomy" id="342230"/>
    <lineage>
        <taxon>Bacteria</taxon>
        <taxon>Bacillati</taxon>
        <taxon>Actinomycetota</taxon>
        <taxon>Actinomycetes</taxon>
        <taxon>Pseudonocardiales</taxon>
        <taxon>Pseudonocardiaceae</taxon>
        <taxon>Amycolatopsis</taxon>
    </lineage>
</organism>
<accession>A0A9W6QWS2</accession>
<dbReference type="PROSITE" id="PS50850">
    <property type="entry name" value="MFS"/>
    <property type="match status" value="1"/>
</dbReference>
<dbReference type="AlphaFoldDB" id="A0A9W6QWS2"/>
<feature type="transmembrane region" description="Helical" evidence="7">
    <location>
        <begin position="83"/>
        <end position="105"/>
    </location>
</feature>
<dbReference type="Gene3D" id="1.20.1250.20">
    <property type="entry name" value="MFS general substrate transporter like domains"/>
    <property type="match status" value="1"/>
</dbReference>
<feature type="transmembrane region" description="Helical" evidence="7">
    <location>
        <begin position="227"/>
        <end position="254"/>
    </location>
</feature>
<comment type="subcellular location">
    <subcellularLocation>
        <location evidence="1">Cell membrane</location>
        <topology evidence="1">Multi-pass membrane protein</topology>
    </subcellularLocation>
</comment>
<evidence type="ECO:0000256" key="6">
    <source>
        <dbReference type="ARBA" id="ARBA00023136"/>
    </source>
</evidence>
<keyword evidence="2" id="KW-0813">Transport</keyword>
<dbReference type="PANTHER" id="PTHR23513:SF6">
    <property type="entry name" value="MAJOR FACILITATOR SUPERFAMILY ASSOCIATED DOMAIN-CONTAINING PROTEIN"/>
    <property type="match status" value="1"/>
</dbReference>
<sequence length="424" mass="45619">MFLRDTRTRSACVSGEEERFSLTHASSRQLGNRIDFLALPLLAATTLHASAFDVSMLRILQTLAYLLLGLQVGAWCDRMRNRPILIVADLGRAVAYATVPIAAAFNALTLWQVYIVVAVAGVLGVFFEVAHQTYLPRLVEREDLTEGNARLQANISVAAVAGPSAAGFLVQFFSAPGAVAANAVSFLWSASWLKGIRTREPRLVRAARVPVRRDIADGLRYLRRQPILSTFAITATLVSLFQSMQIVVGVLFLLRDVGLSPGAIGLVSTTGLVGAVLGALSARRLGTWAGEARMIRLAALPFASGYPMLPLTGSGWQLVWYPLGTFLASFAITVMNVLQVSFQQATTPEGLRGRLNATMKFLIFGVAPLGSLLGGVLATSTGLRTTLWIAAAGLMFSMVFLVFSPLRRMRDLPAGRLVSGSTRP</sequence>
<evidence type="ECO:0000256" key="3">
    <source>
        <dbReference type="ARBA" id="ARBA00022475"/>
    </source>
</evidence>
<keyword evidence="4 7" id="KW-0812">Transmembrane</keyword>
<dbReference type="GO" id="GO:0022857">
    <property type="term" value="F:transmembrane transporter activity"/>
    <property type="evidence" value="ECO:0007669"/>
    <property type="project" value="InterPro"/>
</dbReference>
<dbReference type="CDD" id="cd06173">
    <property type="entry name" value="MFS_MefA_like"/>
    <property type="match status" value="1"/>
</dbReference>
<dbReference type="PANTHER" id="PTHR23513">
    <property type="entry name" value="INTEGRAL MEMBRANE EFFLUX PROTEIN-RELATED"/>
    <property type="match status" value="1"/>
</dbReference>
<feature type="transmembrane region" description="Helical" evidence="7">
    <location>
        <begin position="260"/>
        <end position="282"/>
    </location>
</feature>
<dbReference type="InterPro" id="IPR010290">
    <property type="entry name" value="TM_effector"/>
</dbReference>
<dbReference type="EMBL" id="BSTI01000001">
    <property type="protein sequence ID" value="GLY63868.1"/>
    <property type="molecule type" value="Genomic_DNA"/>
</dbReference>
<evidence type="ECO:0000259" key="8">
    <source>
        <dbReference type="PROSITE" id="PS50850"/>
    </source>
</evidence>
<comment type="caution">
    <text evidence="9">The sequence shown here is derived from an EMBL/GenBank/DDBJ whole genome shotgun (WGS) entry which is preliminary data.</text>
</comment>
<feature type="transmembrane region" description="Helical" evidence="7">
    <location>
        <begin position="294"/>
        <end position="313"/>
    </location>
</feature>
<name>A0A9W6QWS2_9PSEU</name>
<feature type="transmembrane region" description="Helical" evidence="7">
    <location>
        <begin position="319"/>
        <end position="340"/>
    </location>
</feature>
<feature type="transmembrane region" description="Helical" evidence="7">
    <location>
        <begin position="361"/>
        <end position="380"/>
    </location>
</feature>
<feature type="domain" description="Major facilitator superfamily (MFS) profile" evidence="8">
    <location>
        <begin position="228"/>
        <end position="424"/>
    </location>
</feature>
<feature type="transmembrane region" description="Helical" evidence="7">
    <location>
        <begin position="386"/>
        <end position="406"/>
    </location>
</feature>
<evidence type="ECO:0000313" key="10">
    <source>
        <dbReference type="Proteomes" id="UP001165136"/>
    </source>
</evidence>
<dbReference type="InterPro" id="IPR036259">
    <property type="entry name" value="MFS_trans_sf"/>
</dbReference>
<evidence type="ECO:0000256" key="1">
    <source>
        <dbReference type="ARBA" id="ARBA00004651"/>
    </source>
</evidence>
<dbReference type="SUPFAM" id="SSF103473">
    <property type="entry name" value="MFS general substrate transporter"/>
    <property type="match status" value="1"/>
</dbReference>
<evidence type="ECO:0000256" key="7">
    <source>
        <dbReference type="SAM" id="Phobius"/>
    </source>
</evidence>